<evidence type="ECO:0000256" key="1">
    <source>
        <dbReference type="SAM" id="MobiDB-lite"/>
    </source>
</evidence>
<feature type="compositionally biased region" description="Basic and acidic residues" evidence="1">
    <location>
        <begin position="161"/>
        <end position="178"/>
    </location>
</feature>
<feature type="region of interest" description="Disordered" evidence="1">
    <location>
        <begin position="128"/>
        <end position="270"/>
    </location>
</feature>
<dbReference type="Proteomes" id="UP001161247">
    <property type="component" value="Chromosome 5"/>
</dbReference>
<dbReference type="EMBL" id="OX459122">
    <property type="protein sequence ID" value="CAI9106090.1"/>
    <property type="molecule type" value="Genomic_DNA"/>
</dbReference>
<reference evidence="2" key="1">
    <citation type="submission" date="2023-03" db="EMBL/GenBank/DDBJ databases">
        <authorList>
            <person name="Julca I."/>
        </authorList>
    </citation>
    <scope>NUCLEOTIDE SEQUENCE</scope>
</reference>
<keyword evidence="3" id="KW-1185">Reference proteome</keyword>
<accession>A0AAV1DE03</accession>
<organism evidence="2 3">
    <name type="scientific">Oldenlandia corymbosa var. corymbosa</name>
    <dbReference type="NCBI Taxonomy" id="529605"/>
    <lineage>
        <taxon>Eukaryota</taxon>
        <taxon>Viridiplantae</taxon>
        <taxon>Streptophyta</taxon>
        <taxon>Embryophyta</taxon>
        <taxon>Tracheophyta</taxon>
        <taxon>Spermatophyta</taxon>
        <taxon>Magnoliopsida</taxon>
        <taxon>eudicotyledons</taxon>
        <taxon>Gunneridae</taxon>
        <taxon>Pentapetalae</taxon>
        <taxon>asterids</taxon>
        <taxon>lamiids</taxon>
        <taxon>Gentianales</taxon>
        <taxon>Rubiaceae</taxon>
        <taxon>Rubioideae</taxon>
        <taxon>Spermacoceae</taxon>
        <taxon>Hedyotis-Oldenlandia complex</taxon>
        <taxon>Oldenlandia</taxon>
    </lineage>
</organism>
<protein>
    <submittedName>
        <fullName evidence="2">OLC1v1005148C1</fullName>
    </submittedName>
</protein>
<name>A0AAV1DE03_OLDCO</name>
<dbReference type="SUPFAM" id="SSF57756">
    <property type="entry name" value="Retrovirus zinc finger-like domains"/>
    <property type="match status" value="1"/>
</dbReference>
<feature type="compositionally biased region" description="Basic and acidic residues" evidence="1">
    <location>
        <begin position="236"/>
        <end position="251"/>
    </location>
</feature>
<dbReference type="InterPro" id="IPR036875">
    <property type="entry name" value="Znf_CCHC_sf"/>
</dbReference>
<sequence>MCPTYCVEHLWNNFKLKHPGLKLKARLTNIAKATTEEEWNKLMDDLKKKHEGGWRARLVNPEKNLIVMLHNIVVMVIRCILDDVKKVEYYADRWYSKEMYLRAYANNIRGMNGPKFWKRISDPPLLPPEFRPLPGKVNGSRNKRHDEPHRVYKNQKGWYEASRKNDGKESERPLDGQKRAAPKQQRGRPRKRVAGEPLADDMGKQKGRGRKALPNSRCEYCKRRGHKPMSCPALKNKLDKKKEATKQDKGKGQQQIQKGARRKRNNKHRGNLQLRDEDENECESAIMVSSTKRKGKNQVADGDKNDPVVLVSISKGKGKFQLCDEDENDTGILVSKTKRKGKKKKQVLDGDENDPMVLVSKSKGKGKFQLRDEDEKDLERILVEDDDEEDFLVIWVSRTRQKGKFQILDEDEGEDVVPVTTSVHGEALSCKYCQMTSHRRAQYPQEQLTRGLENETSDEEYDDAADSALEPCADFSGNFDMDERKDQNEESLKAITAPGELAKATKNNGQLEDVGNSVVAPVLESQPYEGPNKASPAMEMVSNLPFTRKRMGQCSKVNGENLGSSATSPIDIGVEEKDQARNDQSHVDNINSVGVNSGQNLENNLDNCFKLGVGRSRKARYRMHANGAGHSGKNSMQKRANHLALARYLQDDLAPVPHANDHAEIPVLAVPHAEVVVDPLQSHNPQDRLVYPSMAIVIDLPRKLDGGKFVGPSGRVLREKLIRMMIMGSRIGKGLLLTMIPYMPGLLKKMITHPLESLGGNFAGVQLSKVSMKSKVSRTPGVPLLVDYHVNFFFRSWEDM</sequence>
<evidence type="ECO:0000313" key="2">
    <source>
        <dbReference type="EMBL" id="CAI9106090.1"/>
    </source>
</evidence>
<proteinExistence type="predicted"/>
<feature type="compositionally biased region" description="Basic residues" evidence="1">
    <location>
        <begin position="259"/>
        <end position="270"/>
    </location>
</feature>
<evidence type="ECO:0000313" key="3">
    <source>
        <dbReference type="Proteomes" id="UP001161247"/>
    </source>
</evidence>
<dbReference type="GO" id="GO:0008270">
    <property type="term" value="F:zinc ion binding"/>
    <property type="evidence" value="ECO:0007669"/>
    <property type="project" value="InterPro"/>
</dbReference>
<dbReference type="GO" id="GO:0003676">
    <property type="term" value="F:nucleic acid binding"/>
    <property type="evidence" value="ECO:0007669"/>
    <property type="project" value="InterPro"/>
</dbReference>
<gene>
    <name evidence="2" type="ORF">OLC1_LOCUS14661</name>
</gene>
<dbReference type="AlphaFoldDB" id="A0AAV1DE03"/>